<organism evidence="1 2">
    <name type="scientific">Phlebiopsis gigantea (strain 11061_1 CR5-6)</name>
    <name type="common">White-rot fungus</name>
    <name type="synonym">Peniophora gigantea</name>
    <dbReference type="NCBI Taxonomy" id="745531"/>
    <lineage>
        <taxon>Eukaryota</taxon>
        <taxon>Fungi</taxon>
        <taxon>Dikarya</taxon>
        <taxon>Basidiomycota</taxon>
        <taxon>Agaricomycotina</taxon>
        <taxon>Agaricomycetes</taxon>
        <taxon>Polyporales</taxon>
        <taxon>Phanerochaetaceae</taxon>
        <taxon>Phlebiopsis</taxon>
    </lineage>
</organism>
<dbReference type="AlphaFoldDB" id="A0A0C3S9P3"/>
<dbReference type="HOGENOM" id="CLU_633271_0_0_1"/>
<sequence>MPSELLDYVTREACRIHYWEGEGKQEDAFTLTNLCLVCHHWAVICRPQLWERVFITSATRLHGFCALLDLPQPSSLQPIASFVVVCYLTPTFGCQGDPPWLHRAHKNLSIRLPKTTQFNVRIQHSDITSATLHPYLPYTLPATHLPIVHLELIDIQLESRSALLKLLSSNPLLEYVLCSHVKWTTEEPPSPSLVLNSRLRDITMEETSADAVWWLLPPLVGHRTRPKNRAINGSQTLRALRQVDVEAVVAMICSMQSNLRLLTATLARYDCSTRTDCPYIFMEFDYESFPGDSASSSQKYFSAEVHYAERQETKLRADGDGFLLPRWYTVQYIYIHIRDDEAYWDKHWTLDIWSSFGRHALGLSDLQRLLFCFSGHRQMRDFVVRYGPAFCIEGLRSKLRFGHGKCWARHPSVVQQISTDTARIAKSESPFYL</sequence>
<reference evidence="1 2" key="1">
    <citation type="journal article" date="2014" name="PLoS Genet.">
        <title>Analysis of the Phlebiopsis gigantea genome, transcriptome and secretome provides insight into its pioneer colonization strategies of wood.</title>
        <authorList>
            <person name="Hori C."/>
            <person name="Ishida T."/>
            <person name="Igarashi K."/>
            <person name="Samejima M."/>
            <person name="Suzuki H."/>
            <person name="Master E."/>
            <person name="Ferreira P."/>
            <person name="Ruiz-Duenas F.J."/>
            <person name="Held B."/>
            <person name="Canessa P."/>
            <person name="Larrondo L.F."/>
            <person name="Schmoll M."/>
            <person name="Druzhinina I.S."/>
            <person name="Kubicek C.P."/>
            <person name="Gaskell J.A."/>
            <person name="Kersten P."/>
            <person name="St John F."/>
            <person name="Glasner J."/>
            <person name="Sabat G."/>
            <person name="Splinter BonDurant S."/>
            <person name="Syed K."/>
            <person name="Yadav J."/>
            <person name="Mgbeahuruike A.C."/>
            <person name="Kovalchuk A."/>
            <person name="Asiegbu F.O."/>
            <person name="Lackner G."/>
            <person name="Hoffmeister D."/>
            <person name="Rencoret J."/>
            <person name="Gutierrez A."/>
            <person name="Sun H."/>
            <person name="Lindquist E."/>
            <person name="Barry K."/>
            <person name="Riley R."/>
            <person name="Grigoriev I.V."/>
            <person name="Henrissat B."/>
            <person name="Kues U."/>
            <person name="Berka R.M."/>
            <person name="Martinez A.T."/>
            <person name="Covert S.F."/>
            <person name="Blanchette R.A."/>
            <person name="Cullen D."/>
        </authorList>
    </citation>
    <scope>NUCLEOTIDE SEQUENCE [LARGE SCALE GENOMIC DNA]</scope>
    <source>
        <strain evidence="1 2">11061_1 CR5-6</strain>
    </source>
</reference>
<proteinExistence type="predicted"/>
<gene>
    <name evidence="1" type="ORF">PHLGIDRAFT_126992</name>
</gene>
<evidence type="ECO:0008006" key="3">
    <source>
        <dbReference type="Google" id="ProtNLM"/>
    </source>
</evidence>
<keyword evidence="2" id="KW-1185">Reference proteome</keyword>
<dbReference type="Proteomes" id="UP000053257">
    <property type="component" value="Unassembled WGS sequence"/>
</dbReference>
<protein>
    <recommendedName>
        <fullName evidence="3">F-box domain-containing protein</fullName>
    </recommendedName>
</protein>
<evidence type="ECO:0000313" key="1">
    <source>
        <dbReference type="EMBL" id="KIP08487.1"/>
    </source>
</evidence>
<accession>A0A0C3S9P3</accession>
<evidence type="ECO:0000313" key="2">
    <source>
        <dbReference type="Proteomes" id="UP000053257"/>
    </source>
</evidence>
<dbReference type="EMBL" id="KN840479">
    <property type="protein sequence ID" value="KIP08487.1"/>
    <property type="molecule type" value="Genomic_DNA"/>
</dbReference>
<name>A0A0C3S9P3_PHLG1</name>